<evidence type="ECO:0008006" key="7">
    <source>
        <dbReference type="Google" id="ProtNLM"/>
    </source>
</evidence>
<dbReference type="PANTHER" id="PTHR43669">
    <property type="entry name" value="5-KETO-D-GLUCONATE 5-REDUCTASE"/>
    <property type="match status" value="1"/>
</dbReference>
<sequence length="272" mass="27566">MTARAPGSAIVTGAGSGIGRAIAIALLDDGWGVTFAGLHAETLRDAAGRCSEPPHPGTGAPDDEPTADRGIRSNALVVEADVSDPASVTALFAAHAARFGRLDLLVNNAGTFGPAADVGELDPDAWQATLAVNVTGSVLCAGAAFRQMRDQRPQGGRIINNASISAQSPRPRSVAYTTTKHAITGLSKSIELDGRPYGITCTQIDVGNVRTGLLDALNGAGAVQADGTLRVEPSMDAAPLAELVAHIAALPLGVSVPHLTVTAAGMPFVGRG</sequence>
<dbReference type="CDD" id="cd05233">
    <property type="entry name" value="SDR_c"/>
    <property type="match status" value="1"/>
</dbReference>
<evidence type="ECO:0000256" key="2">
    <source>
        <dbReference type="ARBA" id="ARBA00023002"/>
    </source>
</evidence>
<organism evidence="5 6">
    <name type="scientific">Agromyces aureus</name>
    <dbReference type="NCBI Taxonomy" id="453304"/>
    <lineage>
        <taxon>Bacteria</taxon>
        <taxon>Bacillati</taxon>
        <taxon>Actinomycetota</taxon>
        <taxon>Actinomycetes</taxon>
        <taxon>Micrococcales</taxon>
        <taxon>Microbacteriaceae</taxon>
        <taxon>Agromyces</taxon>
    </lineage>
</organism>
<dbReference type="KEGG" id="agy:ATC03_05225"/>
<evidence type="ECO:0000313" key="6">
    <source>
        <dbReference type="Proteomes" id="UP000078437"/>
    </source>
</evidence>
<protein>
    <recommendedName>
        <fullName evidence="7">Short-chain dehydrogenase</fullName>
    </recommendedName>
</protein>
<gene>
    <name evidence="5" type="ORF">ATC03_05225</name>
</gene>
<dbReference type="SUPFAM" id="SSF51735">
    <property type="entry name" value="NAD(P)-binding Rossmann-fold domains"/>
    <property type="match status" value="1"/>
</dbReference>
<feature type="region of interest" description="Disordered" evidence="4">
    <location>
        <begin position="47"/>
        <end position="68"/>
    </location>
</feature>
<accession>A0A191WD68</accession>
<evidence type="ECO:0000256" key="3">
    <source>
        <dbReference type="RuleBase" id="RU000363"/>
    </source>
</evidence>
<comment type="similarity">
    <text evidence="1 3">Belongs to the short-chain dehydrogenases/reductases (SDR) family.</text>
</comment>
<dbReference type="PANTHER" id="PTHR43669:SF12">
    <property type="entry name" value="BLR5618 PROTEIN"/>
    <property type="match status" value="1"/>
</dbReference>
<keyword evidence="6" id="KW-1185">Reference proteome</keyword>
<dbReference type="PRINTS" id="PR00080">
    <property type="entry name" value="SDRFAMILY"/>
</dbReference>
<dbReference type="Proteomes" id="UP000078437">
    <property type="component" value="Chromosome"/>
</dbReference>
<dbReference type="InterPro" id="IPR002347">
    <property type="entry name" value="SDR_fam"/>
</dbReference>
<dbReference type="Gene3D" id="3.40.50.720">
    <property type="entry name" value="NAD(P)-binding Rossmann-like Domain"/>
    <property type="match status" value="1"/>
</dbReference>
<evidence type="ECO:0000313" key="5">
    <source>
        <dbReference type="EMBL" id="ANJ26215.1"/>
    </source>
</evidence>
<proteinExistence type="inferred from homology"/>
<evidence type="ECO:0000256" key="4">
    <source>
        <dbReference type="SAM" id="MobiDB-lite"/>
    </source>
</evidence>
<reference evidence="5 6" key="1">
    <citation type="journal article" date="2016" name="Int. J. Syst. Evol. Microbiol.">
        <title>Agromyces aureus sp. nov., isolated from the rhizosphere of Salix caprea L. grown in a heavy-metal-contaminated soil.</title>
        <authorList>
            <person name="Corretto E."/>
            <person name="Antonielli L."/>
            <person name="Sessitsch A."/>
            <person name="Compant S."/>
            <person name="Gorfer M."/>
            <person name="Kuffner M."/>
            <person name="Brader G."/>
        </authorList>
    </citation>
    <scope>NUCLEOTIDE SEQUENCE [LARGE SCALE GENOMIC DNA]</scope>
    <source>
        <strain evidence="5 6">AR33</strain>
    </source>
</reference>
<dbReference type="EMBL" id="CP013979">
    <property type="protein sequence ID" value="ANJ26215.1"/>
    <property type="molecule type" value="Genomic_DNA"/>
</dbReference>
<dbReference type="AlphaFoldDB" id="A0A191WD68"/>
<name>A0A191WD68_9MICO</name>
<dbReference type="STRING" id="453304.ATC03_05225"/>
<dbReference type="RefSeq" id="WP_067874001.1">
    <property type="nucleotide sequence ID" value="NZ_CP013979.1"/>
</dbReference>
<dbReference type="GO" id="GO:0016491">
    <property type="term" value="F:oxidoreductase activity"/>
    <property type="evidence" value="ECO:0007669"/>
    <property type="project" value="UniProtKB-KW"/>
</dbReference>
<dbReference type="InterPro" id="IPR036291">
    <property type="entry name" value="NAD(P)-bd_dom_sf"/>
</dbReference>
<dbReference type="OrthoDB" id="658698at2"/>
<dbReference type="PRINTS" id="PR00081">
    <property type="entry name" value="GDHRDH"/>
</dbReference>
<evidence type="ECO:0000256" key="1">
    <source>
        <dbReference type="ARBA" id="ARBA00006484"/>
    </source>
</evidence>
<reference evidence="6" key="2">
    <citation type="submission" date="2016-01" db="EMBL/GenBank/DDBJ databases">
        <title>Complete genome sequence of Agromyces aureus AR33T and comparison with related organisms.</title>
        <authorList>
            <person name="Corretto E."/>
            <person name="Antonielli L."/>
            <person name="Sessitsch A."/>
            <person name="Brader G."/>
        </authorList>
    </citation>
    <scope>NUCLEOTIDE SEQUENCE [LARGE SCALE GENOMIC DNA]</scope>
    <source>
        <strain evidence="6">AR33</strain>
    </source>
</reference>
<dbReference type="Pfam" id="PF00106">
    <property type="entry name" value="adh_short"/>
    <property type="match status" value="1"/>
</dbReference>
<keyword evidence="2" id="KW-0560">Oxidoreductase</keyword>